<dbReference type="RefSeq" id="WP_274041232.1">
    <property type="nucleotide sequence ID" value="NZ_JANCPR020000011.1"/>
</dbReference>
<accession>A0ABT6ZVD7</accession>
<dbReference type="Gene3D" id="3.40.50.1820">
    <property type="entry name" value="alpha/beta hydrolase"/>
    <property type="match status" value="1"/>
</dbReference>
<evidence type="ECO:0000313" key="3">
    <source>
        <dbReference type="EMBL" id="MDJ1133035.1"/>
    </source>
</evidence>
<dbReference type="GO" id="GO:0016787">
    <property type="term" value="F:hydrolase activity"/>
    <property type="evidence" value="ECO:0007669"/>
    <property type="project" value="UniProtKB-KW"/>
</dbReference>
<organism evidence="3 4">
    <name type="scientific">Streptomyces iconiensis</name>
    <dbReference type="NCBI Taxonomy" id="1384038"/>
    <lineage>
        <taxon>Bacteria</taxon>
        <taxon>Bacillati</taxon>
        <taxon>Actinomycetota</taxon>
        <taxon>Actinomycetes</taxon>
        <taxon>Kitasatosporales</taxon>
        <taxon>Streptomycetaceae</taxon>
        <taxon>Streptomyces</taxon>
    </lineage>
</organism>
<dbReference type="InterPro" id="IPR012223">
    <property type="entry name" value="TEII"/>
</dbReference>
<dbReference type="Proteomes" id="UP001214441">
    <property type="component" value="Unassembled WGS sequence"/>
</dbReference>
<evidence type="ECO:0000259" key="2">
    <source>
        <dbReference type="Pfam" id="PF00975"/>
    </source>
</evidence>
<dbReference type="InterPro" id="IPR001031">
    <property type="entry name" value="Thioesterase"/>
</dbReference>
<comment type="caution">
    <text evidence="3">The sequence shown here is derived from an EMBL/GenBank/DDBJ whole genome shotgun (WGS) entry which is preliminary data.</text>
</comment>
<dbReference type="SUPFAM" id="SSF53474">
    <property type="entry name" value="alpha/beta-Hydrolases"/>
    <property type="match status" value="1"/>
</dbReference>
<dbReference type="PANTHER" id="PTHR11487">
    <property type="entry name" value="THIOESTERASE"/>
    <property type="match status" value="1"/>
</dbReference>
<dbReference type="EMBL" id="JANCPR020000011">
    <property type="protein sequence ID" value="MDJ1133035.1"/>
    <property type="molecule type" value="Genomic_DNA"/>
</dbReference>
<feature type="domain" description="Thioesterase" evidence="2">
    <location>
        <begin position="25"/>
        <end position="245"/>
    </location>
</feature>
<reference evidence="3 4" key="1">
    <citation type="submission" date="2023-05" db="EMBL/GenBank/DDBJ databases">
        <title>Streptantibioticus silvisoli sp. nov., acidotolerant actinomycetes 1 from pine litter.</title>
        <authorList>
            <person name="Swiecimska M."/>
            <person name="Golinska P."/>
            <person name="Sangal V."/>
            <person name="Wachnowicz B."/>
            <person name="Goodfellow M."/>
        </authorList>
    </citation>
    <scope>NUCLEOTIDE SEQUENCE [LARGE SCALE GENOMIC DNA]</scope>
    <source>
        <strain evidence="3 4">DSM 42109</strain>
    </source>
</reference>
<proteinExistence type="inferred from homology"/>
<gene>
    <name evidence="3" type="ORF">NMN56_013900</name>
</gene>
<dbReference type="PANTHER" id="PTHR11487:SF0">
    <property type="entry name" value="S-ACYL FATTY ACID SYNTHASE THIOESTERASE, MEDIUM CHAIN"/>
    <property type="match status" value="1"/>
</dbReference>
<protein>
    <submittedName>
        <fullName evidence="3">Alpha/beta fold hydrolase</fullName>
    </submittedName>
</protein>
<sequence>MSTVTSAASSSAWLPFPPREGARLRLFCFPCAGQGASVYRPWQRLLAPDIDVVPVQLPGREGRATEAPYRAMDRLMDGLLPVLRKQIRGPYALFGHSLGAMVAFETARRLEAEGRSPLRLTVAAQRPPHVPGERAPLHDLPYAAFMTMLGLYGQVPVELFDDRAALDLAASSLRADFALVETYVPPGEPPLACPVTVLAGLADSSIPPASLRGWKALTEGEFTFRPVPGGHFFVNERTEEITGLLRAAHS</sequence>
<dbReference type="Pfam" id="PF00975">
    <property type="entry name" value="Thioesterase"/>
    <property type="match status" value="1"/>
</dbReference>
<name>A0ABT6ZVD7_9ACTN</name>
<keyword evidence="3" id="KW-0378">Hydrolase</keyword>
<dbReference type="InterPro" id="IPR029058">
    <property type="entry name" value="AB_hydrolase_fold"/>
</dbReference>
<evidence type="ECO:0000256" key="1">
    <source>
        <dbReference type="ARBA" id="ARBA00007169"/>
    </source>
</evidence>
<comment type="similarity">
    <text evidence="1">Belongs to the thioesterase family.</text>
</comment>
<evidence type="ECO:0000313" key="4">
    <source>
        <dbReference type="Proteomes" id="UP001214441"/>
    </source>
</evidence>
<keyword evidence="4" id="KW-1185">Reference proteome</keyword>